<evidence type="ECO:0000313" key="6">
    <source>
        <dbReference type="Proteomes" id="UP000278143"/>
    </source>
</evidence>
<proteinExistence type="predicted"/>
<organism evidence="5 6">
    <name type="scientific">Syncephalis pseudoplumigaleata</name>
    <dbReference type="NCBI Taxonomy" id="1712513"/>
    <lineage>
        <taxon>Eukaryota</taxon>
        <taxon>Fungi</taxon>
        <taxon>Fungi incertae sedis</taxon>
        <taxon>Zoopagomycota</taxon>
        <taxon>Zoopagomycotina</taxon>
        <taxon>Zoopagomycetes</taxon>
        <taxon>Zoopagales</taxon>
        <taxon>Piptocephalidaceae</taxon>
        <taxon>Syncephalis</taxon>
    </lineage>
</organism>
<dbReference type="InterPro" id="IPR046868">
    <property type="entry name" value="BAR_4"/>
</dbReference>
<evidence type="ECO:0008006" key="7">
    <source>
        <dbReference type="Google" id="ProtNLM"/>
    </source>
</evidence>
<protein>
    <recommendedName>
        <fullName evidence="7">PH domain-containing protein</fullName>
    </recommendedName>
</protein>
<dbReference type="Gene3D" id="2.30.29.30">
    <property type="entry name" value="Pleckstrin-homology domain (PH domain)/Phosphotyrosine-binding domain (PTB)"/>
    <property type="match status" value="1"/>
</dbReference>
<dbReference type="Pfam" id="PF20400">
    <property type="entry name" value="BAR_4"/>
    <property type="match status" value="1"/>
</dbReference>
<feature type="region of interest" description="Disordered" evidence="2">
    <location>
        <begin position="51"/>
        <end position="83"/>
    </location>
</feature>
<feature type="compositionally biased region" description="Basic residues" evidence="2">
    <location>
        <begin position="51"/>
        <end position="67"/>
    </location>
</feature>
<feature type="region of interest" description="Disordered" evidence="2">
    <location>
        <begin position="204"/>
        <end position="344"/>
    </location>
</feature>
<accession>A0A4P9Z161</accession>
<reference evidence="6" key="1">
    <citation type="journal article" date="2018" name="Nat. Microbiol.">
        <title>Leveraging single-cell genomics to expand the fungal tree of life.</title>
        <authorList>
            <person name="Ahrendt S.R."/>
            <person name="Quandt C.A."/>
            <person name="Ciobanu D."/>
            <person name="Clum A."/>
            <person name="Salamov A."/>
            <person name="Andreopoulos B."/>
            <person name="Cheng J.F."/>
            <person name="Woyke T."/>
            <person name="Pelin A."/>
            <person name="Henrissat B."/>
            <person name="Reynolds N.K."/>
            <person name="Benny G.L."/>
            <person name="Smith M.E."/>
            <person name="James T.Y."/>
            <person name="Grigoriev I.V."/>
        </authorList>
    </citation>
    <scope>NUCLEOTIDE SEQUENCE [LARGE SCALE GENOMIC DNA]</scope>
    <source>
        <strain evidence="6">Benny S71-1</strain>
    </source>
</reference>
<feature type="domain" description="SLM1/RGC1-like PH" evidence="3">
    <location>
        <begin position="619"/>
        <end position="689"/>
    </location>
</feature>
<dbReference type="OrthoDB" id="5598057at2759"/>
<feature type="compositionally biased region" description="Low complexity" evidence="2">
    <location>
        <begin position="306"/>
        <end position="332"/>
    </location>
</feature>
<evidence type="ECO:0000259" key="4">
    <source>
        <dbReference type="Pfam" id="PF20400"/>
    </source>
</evidence>
<dbReference type="AlphaFoldDB" id="A0A4P9Z161"/>
<evidence type="ECO:0000256" key="2">
    <source>
        <dbReference type="SAM" id="MobiDB-lite"/>
    </source>
</evidence>
<dbReference type="PANTHER" id="PTHR31941:SF1">
    <property type="entry name" value="CYTOSKELETAL SIGNALING PROTEIN SLM1"/>
    <property type="match status" value="1"/>
</dbReference>
<feature type="compositionally biased region" description="Low complexity" evidence="2">
    <location>
        <begin position="216"/>
        <end position="226"/>
    </location>
</feature>
<dbReference type="PANTHER" id="PTHR31941">
    <property type="entry name" value="CYTOSKELETAL SIGNALING PROTEIN SLM1"/>
    <property type="match status" value="1"/>
</dbReference>
<evidence type="ECO:0000313" key="5">
    <source>
        <dbReference type="EMBL" id="RKP26164.1"/>
    </source>
</evidence>
<feature type="region of interest" description="Disordered" evidence="2">
    <location>
        <begin position="471"/>
        <end position="490"/>
    </location>
</feature>
<keyword evidence="6" id="KW-1185">Reference proteome</keyword>
<dbReference type="Proteomes" id="UP000278143">
    <property type="component" value="Unassembled WGS sequence"/>
</dbReference>
<dbReference type="InterPro" id="IPR046869">
    <property type="entry name" value="SLM1/RGC1-like_PH"/>
</dbReference>
<feature type="compositionally biased region" description="Basic residues" evidence="2">
    <location>
        <begin position="478"/>
        <end position="488"/>
    </location>
</feature>
<gene>
    <name evidence="5" type="ORF">SYNPS1DRAFT_28130</name>
</gene>
<feature type="compositionally biased region" description="Polar residues" evidence="2">
    <location>
        <begin position="290"/>
        <end position="305"/>
    </location>
</feature>
<dbReference type="SUPFAM" id="SSF50729">
    <property type="entry name" value="PH domain-like"/>
    <property type="match status" value="1"/>
</dbReference>
<dbReference type="InterPro" id="IPR011993">
    <property type="entry name" value="PH-like_dom_sf"/>
</dbReference>
<evidence type="ECO:0000256" key="1">
    <source>
        <dbReference type="ARBA" id="ARBA00022553"/>
    </source>
</evidence>
<feature type="region of interest" description="Disordered" evidence="2">
    <location>
        <begin position="790"/>
        <end position="844"/>
    </location>
</feature>
<evidence type="ECO:0000259" key="3">
    <source>
        <dbReference type="Pfam" id="PF20399"/>
    </source>
</evidence>
<dbReference type="Pfam" id="PF20399">
    <property type="entry name" value="PH_20"/>
    <property type="match status" value="1"/>
</dbReference>
<dbReference type="EMBL" id="KZ989497">
    <property type="protein sequence ID" value="RKP26164.1"/>
    <property type="molecule type" value="Genomic_DNA"/>
</dbReference>
<keyword evidence="1" id="KW-0597">Phosphoprotein</keyword>
<feature type="domain" description="SLM1/RGC1-like BAR-like" evidence="4">
    <location>
        <begin position="416"/>
        <end position="597"/>
    </location>
</feature>
<feature type="region of interest" description="Disordered" evidence="2">
    <location>
        <begin position="753"/>
        <end position="778"/>
    </location>
</feature>
<sequence length="1015" mass="110333">MRVLTAVAVRQFPQVGQGMLAWFATPPVDVVAPPQPFHSVAYLAYKQRQRSLKKRSGTTSRTHRIGKQSRTAAKPGGGGGASSILDRDKAQAIVHALQGCGLMDELLATTNNTYTSIYRSFIWREKDQGNSDTAIAIATADVSAAAIAAAACLTHERRQHHLIILTVIVIMTDAVSSNQTEIRNFPINPDEVVANATANSLKQHRDSAVSVNESHAAAAKAAATAASDNEPAGKPRGNGKSTGALKPPTMEHLPEAVEEQTSSPVPSREAAPFSRDALPTKVPIRERTVDNASTMTIASQGTDTSPAAPVQQAQATTQQQPQPQQTQQQQQQRSTMASVESSDEGKAARLQTVFMEPNVHSVHKVFGERFALIARVIKSLSSQYEAVAAVDQHAVSQSRKLLKKSVTFSSDFAQHGGLEELYSKAREPILCHEDYHAARAAYLNDQIQPALRQLLSEIEIKRDELKRSHGANVAKSVNRQRRETRRQVGRLSSIMSRTLSRSSAHSSSKDDPYIVNQNVLSQLDRQLNTESLFQQVACEREQALFQFEAELVERLKQVVIGLLQWDGGHCAETSARLTDARQPLNDIRDEDDQTAFIRNRRGSLFDPTTSPLATDQVYYRNRDSIHVQPIREGPLMYRLDNDFWKTGHFVITAIGYLHGFPRTSAPSARASSGPLFSLRLEHCTIGQYGMMEDDPFTWTVTEHEKSGGFLHRHSLGGGGGGSTSTRVVSLRANNEPSMLDWWNTMVRISQGESPLTITPPEQAAGAQPSDTGGGEAATAAAAIVPATAAGQTPQDTATGRHVAHPYEESPTLPEDSPFVGATKEGAPAAQEADERGDRAPLVSPTKFMEGPVVRYPHRVAQPIAAPNIGVPLSTVGDRSSSPSLFGLAADDDEEEARAARVAAGGNEQPPPIPVRRRRPLSQLAAIDPGFPEYTRGLTRSQKQHVGEVLVAQGKDAAANAAHSLGIGVFAACAGERRLVNHEHTRDAAKHVDQQQMEQAHGWRALPFFDERTSWR</sequence>
<name>A0A4P9Z161_9FUNG</name>